<evidence type="ECO:0000313" key="2">
    <source>
        <dbReference type="EMBL" id="GLW65279.1"/>
    </source>
</evidence>
<dbReference type="AlphaFoldDB" id="A0A9W6PVJ9"/>
<evidence type="ECO:0000256" key="1">
    <source>
        <dbReference type="SAM" id="MobiDB-lite"/>
    </source>
</evidence>
<name>A0A9W6PVJ9_9ACTN</name>
<dbReference type="EMBL" id="BSRZ01000008">
    <property type="protein sequence ID" value="GLW65279.1"/>
    <property type="molecule type" value="Genomic_DNA"/>
</dbReference>
<keyword evidence="3" id="KW-1185">Reference proteome</keyword>
<organism evidence="2 3">
    <name type="scientific">Actinomadura rubrobrunea</name>
    <dbReference type="NCBI Taxonomy" id="115335"/>
    <lineage>
        <taxon>Bacteria</taxon>
        <taxon>Bacillati</taxon>
        <taxon>Actinomycetota</taxon>
        <taxon>Actinomycetes</taxon>
        <taxon>Streptosporangiales</taxon>
        <taxon>Thermomonosporaceae</taxon>
        <taxon>Actinomadura</taxon>
    </lineage>
</organism>
<feature type="region of interest" description="Disordered" evidence="1">
    <location>
        <begin position="151"/>
        <end position="176"/>
    </location>
</feature>
<proteinExistence type="predicted"/>
<gene>
    <name evidence="2" type="ORF">Arub01_35230</name>
</gene>
<dbReference type="Proteomes" id="UP001165124">
    <property type="component" value="Unassembled WGS sequence"/>
</dbReference>
<comment type="caution">
    <text evidence="2">The sequence shown here is derived from an EMBL/GenBank/DDBJ whole genome shotgun (WGS) entry which is preliminary data.</text>
</comment>
<reference evidence="2" key="1">
    <citation type="submission" date="2023-02" db="EMBL/GenBank/DDBJ databases">
        <title>Actinomadura rubrobrunea NBRC 14622.</title>
        <authorList>
            <person name="Ichikawa N."/>
            <person name="Sato H."/>
            <person name="Tonouchi N."/>
        </authorList>
    </citation>
    <scope>NUCLEOTIDE SEQUENCE</scope>
    <source>
        <strain evidence="2">NBRC 14622</strain>
    </source>
</reference>
<protein>
    <submittedName>
        <fullName evidence="2">Uncharacterized protein</fullName>
    </submittedName>
</protein>
<sequence length="176" mass="18774">MLRRSPERAAFPADARERELPSLASLYEVVEPGVPAPEGPFIQDGRFPDGTPVDRSEGWGPLISAPPPPMYGTASDGPIRYVPVVRDGVVVGYLWALLAGDAADFEPRKAAGVKGEIAAALWKTWLSDIYAEDVSSLESLGRCKASAGHPLSGVVGADAEEREPPNVQALRKTAQR</sequence>
<evidence type="ECO:0000313" key="3">
    <source>
        <dbReference type="Proteomes" id="UP001165124"/>
    </source>
</evidence>
<accession>A0A9W6PVJ9</accession>